<evidence type="ECO:0000313" key="4">
    <source>
        <dbReference type="EMBL" id="MEN5379470.1"/>
    </source>
</evidence>
<sequence>MKIALASPPFPSSIDHGLQLLEKFAGDAARGGAEIICFPESFIPGYPGMGYAIESRTPEALEMALEKAQLIAKSHNIALILPMDGYIADCIYNLAYVISGTGELLGYQTKNQLDPSEDELWTAGVARKVFEINGLKFGITICHEGFRYPESVRWSACNGAHIVFHPHLTGSNETGQHYHTFGAKENPYYEKAMMMRALENTIYFASVNYASTYQESASAVIAPDGSCVKHQQYGEAGVLIVDIDPSKGSGMLAKRFKSNLYL</sequence>
<dbReference type="CDD" id="cd07197">
    <property type="entry name" value="nitrilase"/>
    <property type="match status" value="1"/>
</dbReference>
<feature type="domain" description="CN hydrolase" evidence="3">
    <location>
        <begin position="1"/>
        <end position="245"/>
    </location>
</feature>
<organism evidence="4 5">
    <name type="scientific">Sphingobacterium kitahiroshimense</name>
    <dbReference type="NCBI Taxonomy" id="470446"/>
    <lineage>
        <taxon>Bacteria</taxon>
        <taxon>Pseudomonadati</taxon>
        <taxon>Bacteroidota</taxon>
        <taxon>Sphingobacteriia</taxon>
        <taxon>Sphingobacteriales</taxon>
        <taxon>Sphingobacteriaceae</taxon>
        <taxon>Sphingobacterium</taxon>
    </lineage>
</organism>
<evidence type="ECO:0000313" key="5">
    <source>
        <dbReference type="Proteomes" id="UP001409291"/>
    </source>
</evidence>
<dbReference type="EMBL" id="JBDJNQ010000010">
    <property type="protein sequence ID" value="MEN5379470.1"/>
    <property type="molecule type" value="Genomic_DNA"/>
</dbReference>
<dbReference type="PROSITE" id="PS00920">
    <property type="entry name" value="NITRIL_CHT_1"/>
    <property type="match status" value="1"/>
</dbReference>
<dbReference type="PANTHER" id="PTHR43674:SF2">
    <property type="entry name" value="BETA-UREIDOPROPIONASE"/>
    <property type="match status" value="1"/>
</dbReference>
<evidence type="ECO:0000259" key="3">
    <source>
        <dbReference type="PROSITE" id="PS50263"/>
    </source>
</evidence>
<dbReference type="Pfam" id="PF00795">
    <property type="entry name" value="CN_hydrolase"/>
    <property type="match status" value="1"/>
</dbReference>
<gene>
    <name evidence="4" type="ORF">ABE541_19545</name>
</gene>
<comment type="caution">
    <text evidence="4">The sequence shown here is derived from an EMBL/GenBank/DDBJ whole genome shotgun (WGS) entry which is preliminary data.</text>
</comment>
<dbReference type="InterPro" id="IPR003010">
    <property type="entry name" value="C-N_Hydrolase"/>
</dbReference>
<dbReference type="InterPro" id="IPR000132">
    <property type="entry name" value="Nitrilase/CN_hydratase_CS"/>
</dbReference>
<reference evidence="4 5" key="1">
    <citation type="submission" date="2024-04" db="EMBL/GenBank/DDBJ databases">
        <title>WGS of bacteria from Torrens River.</title>
        <authorList>
            <person name="Wyrsch E.R."/>
            <person name="Drigo B."/>
        </authorList>
    </citation>
    <scope>NUCLEOTIDE SEQUENCE [LARGE SCALE GENOMIC DNA]</scope>
    <source>
        <strain evidence="4 5">TWI391</strain>
    </source>
</reference>
<feature type="active site" description="Proton acceptor" evidence="2">
    <location>
        <position position="40"/>
    </location>
</feature>
<keyword evidence="5" id="KW-1185">Reference proteome</keyword>
<proteinExistence type="predicted"/>
<evidence type="ECO:0000256" key="1">
    <source>
        <dbReference type="ARBA" id="ARBA00022801"/>
    </source>
</evidence>
<accession>A0ABV0BXF3</accession>
<dbReference type="SUPFAM" id="SSF56317">
    <property type="entry name" value="Carbon-nitrogen hydrolase"/>
    <property type="match status" value="1"/>
</dbReference>
<name>A0ABV0BXF3_9SPHI</name>
<dbReference type="GO" id="GO:0016787">
    <property type="term" value="F:hydrolase activity"/>
    <property type="evidence" value="ECO:0007669"/>
    <property type="project" value="UniProtKB-KW"/>
</dbReference>
<dbReference type="RefSeq" id="WP_346582238.1">
    <property type="nucleotide sequence ID" value="NZ_JBDJNQ010000010.1"/>
</dbReference>
<evidence type="ECO:0000256" key="2">
    <source>
        <dbReference type="PROSITE-ProRule" id="PRU10139"/>
    </source>
</evidence>
<dbReference type="PROSITE" id="PS50263">
    <property type="entry name" value="CN_HYDROLASE"/>
    <property type="match status" value="1"/>
</dbReference>
<dbReference type="Proteomes" id="UP001409291">
    <property type="component" value="Unassembled WGS sequence"/>
</dbReference>
<dbReference type="InterPro" id="IPR050345">
    <property type="entry name" value="Aliph_Amidase/BUP"/>
</dbReference>
<dbReference type="Gene3D" id="3.60.110.10">
    <property type="entry name" value="Carbon-nitrogen hydrolase"/>
    <property type="match status" value="1"/>
</dbReference>
<dbReference type="InterPro" id="IPR036526">
    <property type="entry name" value="C-N_Hydrolase_sf"/>
</dbReference>
<keyword evidence="1 4" id="KW-0378">Hydrolase</keyword>
<dbReference type="PANTHER" id="PTHR43674">
    <property type="entry name" value="NITRILASE C965.09-RELATED"/>
    <property type="match status" value="1"/>
</dbReference>
<protein>
    <submittedName>
        <fullName evidence="4">Carbon-nitrogen hydrolase family protein</fullName>
    </submittedName>
</protein>